<accession>A0A453KCV9</accession>
<sequence length="72" mass="7703">THKISQPTHGSGTWIASFHAPLSIASSLVVLQSFRSLLTDSSHVKFGLPRPLLTFSARFSRPLCIGASGGLR</sequence>
<reference evidence="2" key="1">
    <citation type="journal article" date="2014" name="Science">
        <title>Ancient hybridizations among the ancestral genomes of bread wheat.</title>
        <authorList>
            <consortium name="International Wheat Genome Sequencing Consortium,"/>
            <person name="Marcussen T."/>
            <person name="Sandve S.R."/>
            <person name="Heier L."/>
            <person name="Spannagl M."/>
            <person name="Pfeifer M."/>
            <person name="Jakobsen K.S."/>
            <person name="Wulff B.B."/>
            <person name="Steuernagel B."/>
            <person name="Mayer K.F."/>
            <person name="Olsen O.A."/>
        </authorList>
    </citation>
    <scope>NUCLEOTIDE SEQUENCE [LARGE SCALE GENOMIC DNA]</scope>
    <source>
        <strain evidence="2">cv. AL8/78</strain>
    </source>
</reference>
<reference evidence="2" key="2">
    <citation type="journal article" date="2017" name="Nat. Plants">
        <title>The Aegilops tauschii genome reveals multiple impacts of transposons.</title>
        <authorList>
            <person name="Zhao G."/>
            <person name="Zou C."/>
            <person name="Li K."/>
            <person name="Wang K."/>
            <person name="Li T."/>
            <person name="Gao L."/>
            <person name="Zhang X."/>
            <person name="Wang H."/>
            <person name="Yang Z."/>
            <person name="Liu X."/>
            <person name="Jiang W."/>
            <person name="Mao L."/>
            <person name="Kong X."/>
            <person name="Jiao Y."/>
            <person name="Jia J."/>
        </authorList>
    </citation>
    <scope>NUCLEOTIDE SEQUENCE [LARGE SCALE GENOMIC DNA]</scope>
    <source>
        <strain evidence="2">cv. AL8/78</strain>
    </source>
</reference>
<dbReference type="Gramene" id="AET5Gv20371700.9">
    <property type="protein sequence ID" value="AET5Gv20371700.9"/>
    <property type="gene ID" value="AET5Gv20371700"/>
</dbReference>
<protein>
    <submittedName>
        <fullName evidence="1">Uncharacterized protein</fullName>
    </submittedName>
</protein>
<dbReference type="EnsemblPlants" id="AET5Gv20371700.9">
    <property type="protein sequence ID" value="AET5Gv20371700.9"/>
    <property type="gene ID" value="AET5Gv20371700"/>
</dbReference>
<reference evidence="1" key="5">
    <citation type="journal article" date="2021" name="G3 (Bethesda)">
        <title>Aegilops tauschii genome assembly Aet v5.0 features greater sequence contiguity and improved annotation.</title>
        <authorList>
            <person name="Wang L."/>
            <person name="Zhu T."/>
            <person name="Rodriguez J.C."/>
            <person name="Deal K.R."/>
            <person name="Dubcovsky J."/>
            <person name="McGuire P.E."/>
            <person name="Lux T."/>
            <person name="Spannagl M."/>
            <person name="Mayer K.F.X."/>
            <person name="Baldrich P."/>
            <person name="Meyers B.C."/>
            <person name="Huo N."/>
            <person name="Gu Y.Q."/>
            <person name="Zhou H."/>
            <person name="Devos K.M."/>
            <person name="Bennetzen J.L."/>
            <person name="Unver T."/>
            <person name="Budak H."/>
            <person name="Gulick P.J."/>
            <person name="Galiba G."/>
            <person name="Kalapos B."/>
            <person name="Nelson D.R."/>
            <person name="Li P."/>
            <person name="You F.M."/>
            <person name="Luo M.C."/>
            <person name="Dvorak J."/>
        </authorList>
    </citation>
    <scope>NUCLEOTIDE SEQUENCE [LARGE SCALE GENOMIC DNA]</scope>
    <source>
        <strain evidence="1">cv. AL8/78</strain>
    </source>
</reference>
<reference evidence="1" key="4">
    <citation type="submission" date="2019-03" db="UniProtKB">
        <authorList>
            <consortium name="EnsemblPlants"/>
        </authorList>
    </citation>
    <scope>IDENTIFICATION</scope>
</reference>
<reference evidence="1" key="3">
    <citation type="journal article" date="2017" name="Nature">
        <title>Genome sequence of the progenitor of the wheat D genome Aegilops tauschii.</title>
        <authorList>
            <person name="Luo M.C."/>
            <person name="Gu Y.Q."/>
            <person name="Puiu D."/>
            <person name="Wang H."/>
            <person name="Twardziok S.O."/>
            <person name="Deal K.R."/>
            <person name="Huo N."/>
            <person name="Zhu T."/>
            <person name="Wang L."/>
            <person name="Wang Y."/>
            <person name="McGuire P.E."/>
            <person name="Liu S."/>
            <person name="Long H."/>
            <person name="Ramasamy R.K."/>
            <person name="Rodriguez J.C."/>
            <person name="Van S.L."/>
            <person name="Yuan L."/>
            <person name="Wang Z."/>
            <person name="Xia Z."/>
            <person name="Xiao L."/>
            <person name="Anderson O.D."/>
            <person name="Ouyang S."/>
            <person name="Liang Y."/>
            <person name="Zimin A.V."/>
            <person name="Pertea G."/>
            <person name="Qi P."/>
            <person name="Bennetzen J.L."/>
            <person name="Dai X."/>
            <person name="Dawson M.W."/>
            <person name="Muller H.G."/>
            <person name="Kugler K."/>
            <person name="Rivarola-Duarte L."/>
            <person name="Spannagl M."/>
            <person name="Mayer K.F.X."/>
            <person name="Lu F.H."/>
            <person name="Bevan M.W."/>
            <person name="Leroy P."/>
            <person name="Li P."/>
            <person name="You F.M."/>
            <person name="Sun Q."/>
            <person name="Liu Z."/>
            <person name="Lyons E."/>
            <person name="Wicker T."/>
            <person name="Salzberg S.L."/>
            <person name="Devos K.M."/>
            <person name="Dvorak J."/>
        </authorList>
    </citation>
    <scope>NUCLEOTIDE SEQUENCE [LARGE SCALE GENOMIC DNA]</scope>
    <source>
        <strain evidence="1">cv. AL8/78</strain>
    </source>
</reference>
<dbReference type="Proteomes" id="UP000015105">
    <property type="component" value="Chromosome 5D"/>
</dbReference>
<name>A0A453KCV9_AEGTS</name>
<evidence type="ECO:0000313" key="1">
    <source>
        <dbReference type="EnsemblPlants" id="AET5Gv20371700.9"/>
    </source>
</evidence>
<proteinExistence type="predicted"/>
<evidence type="ECO:0000313" key="2">
    <source>
        <dbReference type="Proteomes" id="UP000015105"/>
    </source>
</evidence>
<keyword evidence="2" id="KW-1185">Reference proteome</keyword>
<dbReference type="AlphaFoldDB" id="A0A453KCV9"/>
<organism evidence="1 2">
    <name type="scientific">Aegilops tauschii subsp. strangulata</name>
    <name type="common">Goatgrass</name>
    <dbReference type="NCBI Taxonomy" id="200361"/>
    <lineage>
        <taxon>Eukaryota</taxon>
        <taxon>Viridiplantae</taxon>
        <taxon>Streptophyta</taxon>
        <taxon>Embryophyta</taxon>
        <taxon>Tracheophyta</taxon>
        <taxon>Spermatophyta</taxon>
        <taxon>Magnoliopsida</taxon>
        <taxon>Liliopsida</taxon>
        <taxon>Poales</taxon>
        <taxon>Poaceae</taxon>
        <taxon>BOP clade</taxon>
        <taxon>Pooideae</taxon>
        <taxon>Triticodae</taxon>
        <taxon>Triticeae</taxon>
        <taxon>Triticinae</taxon>
        <taxon>Aegilops</taxon>
    </lineage>
</organism>